<dbReference type="PANTHER" id="PTHR42921:SF1">
    <property type="entry name" value="ACETOACETYL-COA SYNTHETASE"/>
    <property type="match status" value="1"/>
</dbReference>
<organism evidence="1 2">
    <name type="scientific">Aspergillus pseudodeflectus</name>
    <dbReference type="NCBI Taxonomy" id="176178"/>
    <lineage>
        <taxon>Eukaryota</taxon>
        <taxon>Fungi</taxon>
        <taxon>Dikarya</taxon>
        <taxon>Ascomycota</taxon>
        <taxon>Pezizomycotina</taxon>
        <taxon>Eurotiomycetes</taxon>
        <taxon>Eurotiomycetidae</taxon>
        <taxon>Eurotiales</taxon>
        <taxon>Aspergillaceae</taxon>
        <taxon>Aspergillus</taxon>
        <taxon>Aspergillus subgen. Nidulantes</taxon>
    </lineage>
</organism>
<gene>
    <name evidence="1" type="ORF">BJX68DRAFT_267625</name>
</gene>
<dbReference type="Proteomes" id="UP001610444">
    <property type="component" value="Unassembled WGS sequence"/>
</dbReference>
<dbReference type="InterPro" id="IPR042099">
    <property type="entry name" value="ANL_N_sf"/>
</dbReference>
<dbReference type="EMBL" id="JBFXLR010000025">
    <property type="protein sequence ID" value="KAL2848774.1"/>
    <property type="molecule type" value="Genomic_DNA"/>
</dbReference>
<protein>
    <submittedName>
        <fullName evidence="1">Uncharacterized protein</fullName>
    </submittedName>
</protein>
<dbReference type="RefSeq" id="XP_070898458.1">
    <property type="nucleotide sequence ID" value="XM_071045862.1"/>
</dbReference>
<evidence type="ECO:0000313" key="1">
    <source>
        <dbReference type="EMBL" id="KAL2848774.1"/>
    </source>
</evidence>
<dbReference type="SUPFAM" id="SSF56801">
    <property type="entry name" value="Acetyl-CoA synthetase-like"/>
    <property type="match status" value="1"/>
</dbReference>
<dbReference type="GeneID" id="98161026"/>
<proteinExistence type="predicted"/>
<sequence length="230" mass="25846">MEAFTKHRRPNSLRVVISTGATLLSDMYTWLNERAFPPTTHLISVSGGTDLCGSQILAKCLGMAIEVYDPISSDPSRVRDREFGELLWTLPFPSQPLSFYGAGGDEKYPSSYTARTRTARVSCAVVDAVREIEDSLCMGQQREFNEDEAVLLFAMMRSGPRLSHTLDIFKVVALPYTAKGKRCEINVKWILNGMDSAIGWSVVSLESLEGYKKYYSLPKHVIRHRTENKL</sequence>
<keyword evidence="2" id="KW-1185">Reference proteome</keyword>
<reference evidence="1 2" key="1">
    <citation type="submission" date="2024-07" db="EMBL/GenBank/DDBJ databases">
        <title>Section-level genome sequencing and comparative genomics of Aspergillus sections Usti and Cavernicolus.</title>
        <authorList>
            <consortium name="Lawrence Berkeley National Laboratory"/>
            <person name="Nybo J.L."/>
            <person name="Vesth T.C."/>
            <person name="Theobald S."/>
            <person name="Frisvad J.C."/>
            <person name="Larsen T.O."/>
            <person name="Kjaerboelling I."/>
            <person name="Rothschild-Mancinelli K."/>
            <person name="Lyhne E.K."/>
            <person name="Kogle M.E."/>
            <person name="Barry K."/>
            <person name="Clum A."/>
            <person name="Na H."/>
            <person name="Ledsgaard L."/>
            <person name="Lin J."/>
            <person name="Lipzen A."/>
            <person name="Kuo A."/>
            <person name="Riley R."/>
            <person name="Mondo S."/>
            <person name="LaButti K."/>
            <person name="Haridas S."/>
            <person name="Pangalinan J."/>
            <person name="Salamov A.A."/>
            <person name="Simmons B.A."/>
            <person name="Magnuson J.K."/>
            <person name="Chen J."/>
            <person name="Drula E."/>
            <person name="Henrissat B."/>
            <person name="Wiebenga A."/>
            <person name="Lubbers R.J."/>
            <person name="Gomes A.C."/>
            <person name="Macurrencykelacurrency M.R."/>
            <person name="Stajich J."/>
            <person name="Grigoriev I.V."/>
            <person name="Mortensen U.H."/>
            <person name="De vries R.P."/>
            <person name="Baker S.E."/>
            <person name="Andersen M.R."/>
        </authorList>
    </citation>
    <scope>NUCLEOTIDE SEQUENCE [LARGE SCALE GENOMIC DNA]</scope>
    <source>
        <strain evidence="1 2">CBS 756.74</strain>
    </source>
</reference>
<comment type="caution">
    <text evidence="1">The sequence shown here is derived from an EMBL/GenBank/DDBJ whole genome shotgun (WGS) entry which is preliminary data.</text>
</comment>
<accession>A0ABR4KAD3</accession>
<name>A0ABR4KAD3_9EURO</name>
<dbReference type="PANTHER" id="PTHR42921">
    <property type="entry name" value="ACETOACETYL-COA SYNTHETASE"/>
    <property type="match status" value="1"/>
</dbReference>
<dbReference type="Gene3D" id="3.40.50.12780">
    <property type="entry name" value="N-terminal domain of ligase-like"/>
    <property type="match status" value="1"/>
</dbReference>
<evidence type="ECO:0000313" key="2">
    <source>
        <dbReference type="Proteomes" id="UP001610444"/>
    </source>
</evidence>